<dbReference type="AlphaFoldDB" id="A0A382YDX5"/>
<feature type="non-terminal residue" evidence="2">
    <location>
        <position position="29"/>
    </location>
</feature>
<gene>
    <name evidence="2" type="ORF">METZ01_LOCUS434327</name>
</gene>
<proteinExistence type="predicted"/>
<keyword evidence="1" id="KW-1133">Transmembrane helix</keyword>
<dbReference type="EMBL" id="UINC01175047">
    <property type="protein sequence ID" value="SVD81473.1"/>
    <property type="molecule type" value="Genomic_DNA"/>
</dbReference>
<name>A0A382YDX5_9ZZZZ</name>
<keyword evidence="1" id="KW-0472">Membrane</keyword>
<evidence type="ECO:0000313" key="2">
    <source>
        <dbReference type="EMBL" id="SVD81473.1"/>
    </source>
</evidence>
<organism evidence="2">
    <name type="scientific">marine metagenome</name>
    <dbReference type="NCBI Taxonomy" id="408172"/>
    <lineage>
        <taxon>unclassified sequences</taxon>
        <taxon>metagenomes</taxon>
        <taxon>ecological metagenomes</taxon>
    </lineage>
</organism>
<sequence length="29" mass="3365">MNNELRNLIAIVNLLAKIVLLVAVFYFIF</sequence>
<keyword evidence="1" id="KW-0812">Transmembrane</keyword>
<feature type="transmembrane region" description="Helical" evidence="1">
    <location>
        <begin position="7"/>
        <end position="28"/>
    </location>
</feature>
<evidence type="ECO:0000256" key="1">
    <source>
        <dbReference type="SAM" id="Phobius"/>
    </source>
</evidence>
<protein>
    <submittedName>
        <fullName evidence="2">Uncharacterized protein</fullName>
    </submittedName>
</protein>
<reference evidence="2" key="1">
    <citation type="submission" date="2018-05" db="EMBL/GenBank/DDBJ databases">
        <authorList>
            <person name="Lanie J.A."/>
            <person name="Ng W.-L."/>
            <person name="Kazmierczak K.M."/>
            <person name="Andrzejewski T.M."/>
            <person name="Davidsen T.M."/>
            <person name="Wayne K.J."/>
            <person name="Tettelin H."/>
            <person name="Glass J.I."/>
            <person name="Rusch D."/>
            <person name="Podicherti R."/>
            <person name="Tsui H.-C.T."/>
            <person name="Winkler M.E."/>
        </authorList>
    </citation>
    <scope>NUCLEOTIDE SEQUENCE</scope>
</reference>
<accession>A0A382YDX5</accession>